<reference evidence="9" key="2">
    <citation type="submission" date="2020-10" db="EMBL/GenBank/DDBJ databases">
        <title>Genome Sequence of ESBL Producing Zambian Clinical Strains.</title>
        <authorList>
            <person name="Shawa M."/>
            <person name="Furuta Y."/>
            <person name="Simbotwe M."/>
            <person name="Mulenga E."/>
            <person name="Mubanga M."/>
            <person name="Mulenga G."/>
            <person name="Kaile C."/>
            <person name="Zorigt T."/>
            <person name="Hang'ombe B."/>
            <person name="Higashi H."/>
        </authorList>
    </citation>
    <scope>NUCLEOTIDE SEQUENCE</scope>
    <source>
        <strain evidence="9">Zam_UTH_09</strain>
    </source>
</reference>
<proteinExistence type="inferred from homology"/>
<accession>A0A378CDS1</accession>
<evidence type="ECO:0000256" key="8">
    <source>
        <dbReference type="RuleBase" id="RU004185"/>
    </source>
</evidence>
<dbReference type="EMBL" id="BNFF01000001">
    <property type="protein sequence ID" value="GHK53669.1"/>
    <property type="molecule type" value="Genomic_DNA"/>
</dbReference>
<dbReference type="InterPro" id="IPR033644">
    <property type="entry name" value="Ferrochelatase_C"/>
</dbReference>
<evidence type="ECO:0000256" key="4">
    <source>
        <dbReference type="ARBA" id="ARBA00023133"/>
    </source>
</evidence>
<organism evidence="10 11">
    <name type="scientific">Klebsiella pneumoniae</name>
    <dbReference type="NCBI Taxonomy" id="573"/>
    <lineage>
        <taxon>Bacteria</taxon>
        <taxon>Pseudomonadati</taxon>
        <taxon>Pseudomonadota</taxon>
        <taxon>Gammaproteobacteria</taxon>
        <taxon>Enterobacterales</taxon>
        <taxon>Enterobacteriaceae</taxon>
        <taxon>Klebsiella/Raoultella group</taxon>
        <taxon>Klebsiella</taxon>
        <taxon>Klebsiella pneumoniae complex</taxon>
    </lineage>
</organism>
<evidence type="ECO:0000313" key="10">
    <source>
        <dbReference type="EMBL" id="STV68612.1"/>
    </source>
</evidence>
<keyword evidence="5 10" id="KW-0456">Lyase</keyword>
<evidence type="ECO:0000256" key="1">
    <source>
        <dbReference type="ARBA" id="ARBA00007718"/>
    </source>
</evidence>
<dbReference type="GO" id="GO:0006783">
    <property type="term" value="P:heme biosynthetic process"/>
    <property type="evidence" value="ECO:0007669"/>
    <property type="project" value="UniProtKB-KW"/>
</dbReference>
<evidence type="ECO:0000256" key="6">
    <source>
        <dbReference type="ARBA" id="ARBA00023244"/>
    </source>
</evidence>
<dbReference type="CDD" id="cd00419">
    <property type="entry name" value="Ferrochelatase_C"/>
    <property type="match status" value="1"/>
</dbReference>
<reference evidence="10 11" key="1">
    <citation type="submission" date="2018-06" db="EMBL/GenBank/DDBJ databases">
        <authorList>
            <consortium name="Pathogen Informatics"/>
            <person name="Doyle S."/>
        </authorList>
    </citation>
    <scope>NUCLEOTIDE SEQUENCE [LARGE SCALE GENOMIC DNA]</scope>
    <source>
        <strain evidence="10 11">NCTC11679</strain>
    </source>
</reference>
<dbReference type="Pfam" id="PF00762">
    <property type="entry name" value="Ferrochelatase"/>
    <property type="match status" value="1"/>
</dbReference>
<evidence type="ECO:0000313" key="9">
    <source>
        <dbReference type="EMBL" id="GHK53669.1"/>
    </source>
</evidence>
<gene>
    <name evidence="10" type="primary">hemH_1</name>
    <name evidence="9" type="ORF">KPZU09_34050</name>
    <name evidence="10" type="ORF">NCTC11679_04332</name>
</gene>
<dbReference type="EMBL" id="UGMG01000001">
    <property type="protein sequence ID" value="STV68612.1"/>
    <property type="molecule type" value="Genomic_DNA"/>
</dbReference>
<name>A0A378CDS1_KLEPN</name>
<keyword evidence="3" id="KW-0408">Iron</keyword>
<dbReference type="InterPro" id="IPR001015">
    <property type="entry name" value="Ferrochelatase"/>
</dbReference>
<evidence type="ECO:0000313" key="11">
    <source>
        <dbReference type="Proteomes" id="UP000255239"/>
    </source>
</evidence>
<comment type="similarity">
    <text evidence="1 8">Belongs to the ferrochelatase family.</text>
</comment>
<evidence type="ECO:0000256" key="2">
    <source>
        <dbReference type="ARBA" id="ARBA00013215"/>
    </source>
</evidence>
<keyword evidence="6" id="KW-0627">Porphyrin biosynthesis</keyword>
<dbReference type="SUPFAM" id="SSF53800">
    <property type="entry name" value="Chelatase"/>
    <property type="match status" value="1"/>
</dbReference>
<dbReference type="EC" id="4.99.1.9" evidence="2"/>
<evidence type="ECO:0000256" key="3">
    <source>
        <dbReference type="ARBA" id="ARBA00023004"/>
    </source>
</evidence>
<dbReference type="Proteomes" id="UP000655094">
    <property type="component" value="Unassembled WGS sequence"/>
</dbReference>
<evidence type="ECO:0000256" key="7">
    <source>
        <dbReference type="ARBA" id="ARBA00024536"/>
    </source>
</evidence>
<evidence type="ECO:0000256" key="5">
    <source>
        <dbReference type="ARBA" id="ARBA00023239"/>
    </source>
</evidence>
<protein>
    <recommendedName>
        <fullName evidence="2">coproporphyrin ferrochelatase</fullName>
        <ecNumber evidence="2">4.99.1.9</ecNumber>
    </recommendedName>
</protein>
<sequence>MMTFQSRFGREPWLTPYTDETLKMLGEKGTKHIQVLCPGFAADCLETLEEIAVQNREIFLEAGGKQYEYIPALNADAAHIEMMVNLTAPYR</sequence>
<keyword evidence="4" id="KW-0350">Heme biosynthesis</keyword>
<dbReference type="Gene3D" id="3.40.50.1400">
    <property type="match status" value="2"/>
</dbReference>
<dbReference type="GO" id="GO:0004325">
    <property type="term" value="F:ferrochelatase activity"/>
    <property type="evidence" value="ECO:0007669"/>
    <property type="project" value="InterPro"/>
</dbReference>
<comment type="catalytic activity">
    <reaction evidence="7">
        <text>Fe-coproporphyrin III + 2 H(+) = coproporphyrin III + Fe(2+)</text>
        <dbReference type="Rhea" id="RHEA:49572"/>
        <dbReference type="ChEBI" id="CHEBI:15378"/>
        <dbReference type="ChEBI" id="CHEBI:29033"/>
        <dbReference type="ChEBI" id="CHEBI:68438"/>
        <dbReference type="ChEBI" id="CHEBI:131725"/>
        <dbReference type="EC" id="4.99.1.9"/>
    </reaction>
    <physiologicalReaction direction="right-to-left" evidence="7">
        <dbReference type="Rhea" id="RHEA:49574"/>
    </physiologicalReaction>
</comment>
<dbReference type="PANTHER" id="PTHR11108:SF1">
    <property type="entry name" value="FERROCHELATASE, MITOCHONDRIAL"/>
    <property type="match status" value="1"/>
</dbReference>
<dbReference type="AlphaFoldDB" id="A0A378CDS1"/>
<dbReference type="PANTHER" id="PTHR11108">
    <property type="entry name" value="FERROCHELATASE"/>
    <property type="match status" value="1"/>
</dbReference>
<dbReference type="Proteomes" id="UP000255239">
    <property type="component" value="Unassembled WGS sequence"/>
</dbReference>